<dbReference type="InterPro" id="IPR016186">
    <property type="entry name" value="C-type_lectin-like/link_sf"/>
</dbReference>
<dbReference type="InterPro" id="IPR016187">
    <property type="entry name" value="CTDL_fold"/>
</dbReference>
<dbReference type="SUPFAM" id="SSF56436">
    <property type="entry name" value="C-type lectin-like"/>
    <property type="match status" value="1"/>
</dbReference>
<dbReference type="PROSITE" id="PS50041">
    <property type="entry name" value="C_TYPE_LECTIN_2"/>
    <property type="match status" value="1"/>
</dbReference>
<protein>
    <recommendedName>
        <fullName evidence="2">C-type lectin domain-containing protein</fullName>
    </recommendedName>
</protein>
<keyword evidence="4" id="KW-1185">Reference proteome</keyword>
<proteinExistence type="predicted"/>
<dbReference type="AlphaFoldDB" id="A0AA36GKT7"/>
<organism evidence="3 4">
    <name type="scientific">Cylicocyclus nassatus</name>
    <name type="common">Nematode worm</name>
    <dbReference type="NCBI Taxonomy" id="53992"/>
    <lineage>
        <taxon>Eukaryota</taxon>
        <taxon>Metazoa</taxon>
        <taxon>Ecdysozoa</taxon>
        <taxon>Nematoda</taxon>
        <taxon>Chromadorea</taxon>
        <taxon>Rhabditida</taxon>
        <taxon>Rhabditina</taxon>
        <taxon>Rhabditomorpha</taxon>
        <taxon>Strongyloidea</taxon>
        <taxon>Strongylidae</taxon>
        <taxon>Cylicocyclus</taxon>
    </lineage>
</organism>
<evidence type="ECO:0000256" key="1">
    <source>
        <dbReference type="SAM" id="SignalP"/>
    </source>
</evidence>
<dbReference type="Pfam" id="PF00059">
    <property type="entry name" value="Lectin_C"/>
    <property type="match status" value="1"/>
</dbReference>
<dbReference type="InterPro" id="IPR001304">
    <property type="entry name" value="C-type_lectin-like"/>
</dbReference>
<feature type="domain" description="C-type lectin" evidence="2">
    <location>
        <begin position="147"/>
        <end position="267"/>
    </location>
</feature>
<feature type="signal peptide" evidence="1">
    <location>
        <begin position="1"/>
        <end position="19"/>
    </location>
</feature>
<dbReference type="CDD" id="cd00037">
    <property type="entry name" value="CLECT"/>
    <property type="match status" value="1"/>
</dbReference>
<evidence type="ECO:0000313" key="4">
    <source>
        <dbReference type="Proteomes" id="UP001176961"/>
    </source>
</evidence>
<comment type="caution">
    <text evidence="3">The sequence shown here is derived from an EMBL/GenBank/DDBJ whole genome shotgun (WGS) entry which is preliminary data.</text>
</comment>
<feature type="chain" id="PRO_5041398100" description="C-type lectin domain-containing protein" evidence="1">
    <location>
        <begin position="20"/>
        <end position="280"/>
    </location>
</feature>
<gene>
    <name evidence="3" type="ORF">CYNAS_LOCUS5901</name>
</gene>
<dbReference type="SMART" id="SM00034">
    <property type="entry name" value="CLECT"/>
    <property type="match status" value="1"/>
</dbReference>
<evidence type="ECO:0000259" key="2">
    <source>
        <dbReference type="PROSITE" id="PS50041"/>
    </source>
</evidence>
<reference evidence="3" key="1">
    <citation type="submission" date="2023-07" db="EMBL/GenBank/DDBJ databases">
        <authorList>
            <consortium name="CYATHOMIX"/>
        </authorList>
    </citation>
    <scope>NUCLEOTIDE SEQUENCE</scope>
    <source>
        <strain evidence="3">N/A</strain>
    </source>
</reference>
<dbReference type="Proteomes" id="UP001176961">
    <property type="component" value="Unassembled WGS sequence"/>
</dbReference>
<evidence type="ECO:0000313" key="3">
    <source>
        <dbReference type="EMBL" id="CAJ0593918.1"/>
    </source>
</evidence>
<sequence>MRFLLLLALVLAEACPSQIQPSVARRDDDIEEVVHKKLRPRTITKTDKITEIHIDVSGLHSSPSLRRPCREHRLHVTEANALYDAILEVLCNTESSGLHDAIAKIVDDFMSGRLYKSESGGRYRWLSRVRAENQNGYCESGWTYLKNTNSCYKTFFDQKWTAAESICVLLGGHLTSIHTPEENLFVSYLSKAGVRRSFCTEATWIGLHQASYPSSKEWTWTDGTKVDYLPFRHGEPNNFDKREQCGQLYSDEPHSQQWNAWSCDTKMRNFVCKKKSNPLF</sequence>
<dbReference type="Gene3D" id="3.10.100.10">
    <property type="entry name" value="Mannose-Binding Protein A, subunit A"/>
    <property type="match status" value="1"/>
</dbReference>
<keyword evidence="1" id="KW-0732">Signal</keyword>
<dbReference type="EMBL" id="CATQJL010000112">
    <property type="protein sequence ID" value="CAJ0593918.1"/>
    <property type="molecule type" value="Genomic_DNA"/>
</dbReference>
<accession>A0AA36GKT7</accession>
<dbReference type="PANTHER" id="PTHR22803">
    <property type="entry name" value="MANNOSE, PHOSPHOLIPASE, LECTIN RECEPTOR RELATED"/>
    <property type="match status" value="1"/>
</dbReference>
<dbReference type="InterPro" id="IPR050111">
    <property type="entry name" value="C-type_lectin/snaclec_domain"/>
</dbReference>
<name>A0AA36GKT7_CYLNA</name>